<gene>
    <name evidence="3" type="ORF">AKL17_0985</name>
</gene>
<feature type="transmembrane region" description="Helical" evidence="1">
    <location>
        <begin position="38"/>
        <end position="56"/>
    </location>
</feature>
<reference evidence="3 4" key="1">
    <citation type="submission" date="2015-09" db="EMBL/GenBank/DDBJ databases">
        <title>Complete genome sequence of Defluviimonas alba cai42t isolated from an oilfield in Xinjiang.</title>
        <authorList>
            <person name="Geng S."/>
            <person name="Pan X."/>
            <person name="Wu X."/>
        </authorList>
    </citation>
    <scope>NUCLEOTIDE SEQUENCE [LARGE SCALE GENOMIC DNA]</scope>
    <source>
        <strain evidence="4">cai42</strain>
    </source>
</reference>
<keyword evidence="1" id="KW-0812">Transmembrane</keyword>
<dbReference type="AlphaFoldDB" id="A0A159Z2D7"/>
<keyword evidence="1" id="KW-1133">Transmembrane helix</keyword>
<evidence type="ECO:0000313" key="3">
    <source>
        <dbReference type="EMBL" id="AMY68244.1"/>
    </source>
</evidence>
<evidence type="ECO:0000256" key="1">
    <source>
        <dbReference type="SAM" id="Phobius"/>
    </source>
</evidence>
<evidence type="ECO:0000313" key="4">
    <source>
        <dbReference type="Proteomes" id="UP000076128"/>
    </source>
</evidence>
<dbReference type="Pfam" id="PF07331">
    <property type="entry name" value="TctB"/>
    <property type="match status" value="1"/>
</dbReference>
<dbReference type="OrthoDB" id="7859032at2"/>
<feature type="domain" description="DUF1468" evidence="2">
    <location>
        <begin position="8"/>
        <end position="143"/>
    </location>
</feature>
<keyword evidence="1" id="KW-0472">Membrane</keyword>
<proteinExistence type="predicted"/>
<protein>
    <recommendedName>
        <fullName evidence="2">DUF1468 domain-containing protein</fullName>
    </recommendedName>
</protein>
<feature type="transmembrane region" description="Helical" evidence="1">
    <location>
        <begin position="120"/>
        <end position="142"/>
    </location>
</feature>
<feature type="transmembrane region" description="Helical" evidence="1">
    <location>
        <begin position="76"/>
        <end position="108"/>
    </location>
</feature>
<dbReference type="RefSeq" id="WP_066811054.1">
    <property type="nucleotide sequence ID" value="NZ_CP012661.1"/>
</dbReference>
<sequence length="148" mass="15662">MNTDKPLGAALVAIGGAGILIALQISVRTFNNDPGPKLFPIMACTILVICGLGLLFQRSNEPAPPILGAEWRRGIAMAGLLVGYAAGLWLVGFYPATLIGSFAIYYVIAGRDRRSILRGAIYAVLVTGVVHLVFRVALGAFLPHGILF</sequence>
<dbReference type="EMBL" id="CP012661">
    <property type="protein sequence ID" value="AMY68244.1"/>
    <property type="molecule type" value="Genomic_DNA"/>
</dbReference>
<accession>A0A159Z2D7</accession>
<dbReference type="InterPro" id="IPR009936">
    <property type="entry name" value="DUF1468"/>
</dbReference>
<name>A0A159Z2D7_9RHOB</name>
<organism evidence="3 4">
    <name type="scientific">Frigidibacter mobilis</name>
    <dbReference type="NCBI Taxonomy" id="1335048"/>
    <lineage>
        <taxon>Bacteria</taxon>
        <taxon>Pseudomonadati</taxon>
        <taxon>Pseudomonadota</taxon>
        <taxon>Alphaproteobacteria</taxon>
        <taxon>Rhodobacterales</taxon>
        <taxon>Paracoccaceae</taxon>
        <taxon>Frigidibacter</taxon>
    </lineage>
</organism>
<dbReference type="STRING" id="1335048.AKL17_0985"/>
<keyword evidence="4" id="KW-1185">Reference proteome</keyword>
<dbReference type="KEGG" id="daa:AKL17_0985"/>
<dbReference type="Proteomes" id="UP000076128">
    <property type="component" value="Chromosome"/>
</dbReference>
<feature type="transmembrane region" description="Helical" evidence="1">
    <location>
        <begin position="6"/>
        <end position="26"/>
    </location>
</feature>
<evidence type="ECO:0000259" key="2">
    <source>
        <dbReference type="Pfam" id="PF07331"/>
    </source>
</evidence>